<gene>
    <name evidence="2" type="ORF">Tcan_07285</name>
</gene>
<name>A0A0B2UYC3_TOXCA</name>
<keyword evidence="3" id="KW-1185">Reference proteome</keyword>
<evidence type="ECO:0000313" key="2">
    <source>
        <dbReference type="EMBL" id="KHN73835.1"/>
    </source>
</evidence>
<dbReference type="AlphaFoldDB" id="A0A0B2UYC3"/>
<dbReference type="EMBL" id="JPKZ01003002">
    <property type="protein sequence ID" value="KHN73835.1"/>
    <property type="molecule type" value="Genomic_DNA"/>
</dbReference>
<sequence length="100" mass="11822">MLERVDVSRLEEESAEALNPHLSLKHPQRIPPLQELVRDQPVPVRRKRNQQPLVHHTQCRPVLLQLKYSQYIPSLEKLATDQSVPLRRPKKRQPSFHQEL</sequence>
<evidence type="ECO:0000313" key="3">
    <source>
        <dbReference type="Proteomes" id="UP000031036"/>
    </source>
</evidence>
<reference evidence="2 3" key="1">
    <citation type="submission" date="2014-11" db="EMBL/GenBank/DDBJ databases">
        <title>Genetic blueprint of the zoonotic pathogen Toxocara canis.</title>
        <authorList>
            <person name="Zhu X.-Q."/>
            <person name="Korhonen P.K."/>
            <person name="Cai H."/>
            <person name="Young N.D."/>
            <person name="Nejsum P."/>
            <person name="von Samson-Himmelstjerna G."/>
            <person name="Boag P.R."/>
            <person name="Tan P."/>
            <person name="Li Q."/>
            <person name="Min J."/>
            <person name="Yang Y."/>
            <person name="Wang X."/>
            <person name="Fang X."/>
            <person name="Hall R.S."/>
            <person name="Hofmann A."/>
            <person name="Sternberg P.W."/>
            <person name="Jex A.R."/>
            <person name="Gasser R.B."/>
        </authorList>
    </citation>
    <scope>NUCLEOTIDE SEQUENCE [LARGE SCALE GENOMIC DNA]</scope>
    <source>
        <strain evidence="2">PN_DK_2014</strain>
    </source>
</reference>
<evidence type="ECO:0000256" key="1">
    <source>
        <dbReference type="SAM" id="MobiDB-lite"/>
    </source>
</evidence>
<dbReference type="Proteomes" id="UP000031036">
    <property type="component" value="Unassembled WGS sequence"/>
</dbReference>
<protein>
    <submittedName>
        <fullName evidence="2">Uncharacterized protein</fullName>
    </submittedName>
</protein>
<feature type="region of interest" description="Disordered" evidence="1">
    <location>
        <begin position="80"/>
        <end position="100"/>
    </location>
</feature>
<organism evidence="2 3">
    <name type="scientific">Toxocara canis</name>
    <name type="common">Canine roundworm</name>
    <dbReference type="NCBI Taxonomy" id="6265"/>
    <lineage>
        <taxon>Eukaryota</taxon>
        <taxon>Metazoa</taxon>
        <taxon>Ecdysozoa</taxon>
        <taxon>Nematoda</taxon>
        <taxon>Chromadorea</taxon>
        <taxon>Rhabditida</taxon>
        <taxon>Spirurina</taxon>
        <taxon>Ascaridomorpha</taxon>
        <taxon>Ascaridoidea</taxon>
        <taxon>Toxocaridae</taxon>
        <taxon>Toxocara</taxon>
    </lineage>
</organism>
<proteinExistence type="predicted"/>
<comment type="caution">
    <text evidence="2">The sequence shown here is derived from an EMBL/GenBank/DDBJ whole genome shotgun (WGS) entry which is preliminary data.</text>
</comment>
<accession>A0A0B2UYC3</accession>